<name>A0A7X0CFM2_9BURK</name>
<evidence type="ECO:0000256" key="1">
    <source>
        <dbReference type="SAM" id="MobiDB-lite"/>
    </source>
</evidence>
<dbReference type="AlphaFoldDB" id="A0A7X0CFM2"/>
<dbReference type="EMBL" id="JACHBX010000004">
    <property type="protein sequence ID" value="MBB6135401.1"/>
    <property type="molecule type" value="Genomic_DNA"/>
</dbReference>
<gene>
    <name evidence="2" type="ORF">HD842_003568</name>
</gene>
<evidence type="ECO:0000313" key="2">
    <source>
        <dbReference type="EMBL" id="MBB6135401.1"/>
    </source>
</evidence>
<proteinExistence type="predicted"/>
<feature type="region of interest" description="Disordered" evidence="1">
    <location>
        <begin position="1"/>
        <end position="122"/>
    </location>
</feature>
<feature type="compositionally biased region" description="Basic and acidic residues" evidence="1">
    <location>
        <begin position="92"/>
        <end position="109"/>
    </location>
</feature>
<sequence>MTKIQKEIAMATNAKDRAVNTDEPMGNDGVKRQPHERDETPDGQDTEPRGIMKQAASDLEQGLIDTEARGTPGISAAVDAAPGASGQATPLPDRHRDMRDHEAEPAPEAKDDDDTDNTNERN</sequence>
<keyword evidence="3" id="KW-1185">Reference proteome</keyword>
<accession>A0A7X0CFM2</accession>
<feature type="compositionally biased region" description="Acidic residues" evidence="1">
    <location>
        <begin position="110"/>
        <end position="122"/>
    </location>
</feature>
<organism evidence="2 3">
    <name type="scientific">Massilia aurea</name>
    <dbReference type="NCBI Taxonomy" id="373040"/>
    <lineage>
        <taxon>Bacteria</taxon>
        <taxon>Pseudomonadati</taxon>
        <taxon>Pseudomonadota</taxon>
        <taxon>Betaproteobacteria</taxon>
        <taxon>Burkholderiales</taxon>
        <taxon>Oxalobacteraceae</taxon>
        <taxon>Telluria group</taxon>
        <taxon>Massilia</taxon>
    </lineage>
</organism>
<reference evidence="2 3" key="1">
    <citation type="submission" date="2020-08" db="EMBL/GenBank/DDBJ databases">
        <title>The Agave Microbiome: Exploring the role of microbial communities in plant adaptations to desert environments.</title>
        <authorList>
            <person name="Partida-Martinez L.P."/>
        </authorList>
    </citation>
    <scope>NUCLEOTIDE SEQUENCE [LARGE SCALE GENOMIC DNA]</scope>
    <source>
        <strain evidence="2 3">AT3.2</strain>
    </source>
</reference>
<protein>
    <submittedName>
        <fullName evidence="2">Uncharacterized protein</fullName>
    </submittedName>
</protein>
<dbReference type="Proteomes" id="UP000540787">
    <property type="component" value="Unassembled WGS sequence"/>
</dbReference>
<evidence type="ECO:0000313" key="3">
    <source>
        <dbReference type="Proteomes" id="UP000540787"/>
    </source>
</evidence>
<feature type="compositionally biased region" description="Basic and acidic residues" evidence="1">
    <location>
        <begin position="29"/>
        <end position="50"/>
    </location>
</feature>
<comment type="caution">
    <text evidence="2">The sequence shown here is derived from an EMBL/GenBank/DDBJ whole genome shotgun (WGS) entry which is preliminary data.</text>
</comment>